<dbReference type="Pfam" id="PF01593">
    <property type="entry name" value="Amino_oxidase"/>
    <property type="match status" value="1"/>
</dbReference>
<evidence type="ECO:0000259" key="1">
    <source>
        <dbReference type="Pfam" id="PF01593"/>
    </source>
</evidence>
<dbReference type="PROSITE" id="PS51257">
    <property type="entry name" value="PROKAR_LIPOPROTEIN"/>
    <property type="match status" value="1"/>
</dbReference>
<name>A0A420DPU9_9RHOB</name>
<feature type="domain" description="Amine oxidase" evidence="1">
    <location>
        <begin position="91"/>
        <end position="314"/>
    </location>
</feature>
<gene>
    <name evidence="2" type="ORF">C8N30_0720</name>
</gene>
<dbReference type="Pfam" id="PF13450">
    <property type="entry name" value="NAD_binding_8"/>
    <property type="match status" value="1"/>
</dbReference>
<protein>
    <recommendedName>
        <fullName evidence="1">Amine oxidase domain-containing protein</fullName>
    </recommendedName>
</protein>
<dbReference type="SUPFAM" id="SSF51905">
    <property type="entry name" value="FAD/NAD(P)-binding domain"/>
    <property type="match status" value="1"/>
</dbReference>
<reference evidence="2 3" key="1">
    <citation type="submission" date="2018-09" db="EMBL/GenBank/DDBJ databases">
        <title>Genomic Encyclopedia of Archaeal and Bacterial Type Strains, Phase II (KMG-II): from individual species to whole genera.</title>
        <authorList>
            <person name="Goeker M."/>
        </authorList>
    </citation>
    <scope>NUCLEOTIDE SEQUENCE [LARGE SCALE GENOMIC DNA]</scope>
    <source>
        <strain evidence="2 3">DSM 11458</strain>
    </source>
</reference>
<dbReference type="GO" id="GO:0016491">
    <property type="term" value="F:oxidoreductase activity"/>
    <property type="evidence" value="ECO:0007669"/>
    <property type="project" value="InterPro"/>
</dbReference>
<dbReference type="Gene3D" id="3.90.660.10">
    <property type="match status" value="1"/>
</dbReference>
<organism evidence="2 3">
    <name type="scientific">Sulfitobacter guttiformis</name>
    <dbReference type="NCBI Taxonomy" id="74349"/>
    <lineage>
        <taxon>Bacteria</taxon>
        <taxon>Pseudomonadati</taxon>
        <taxon>Pseudomonadota</taxon>
        <taxon>Alphaproteobacteria</taxon>
        <taxon>Rhodobacterales</taxon>
        <taxon>Roseobacteraceae</taxon>
        <taxon>Sulfitobacter</taxon>
    </lineage>
</organism>
<comment type="caution">
    <text evidence="2">The sequence shown here is derived from an EMBL/GenBank/DDBJ whole genome shotgun (WGS) entry which is preliminary data.</text>
</comment>
<evidence type="ECO:0000313" key="2">
    <source>
        <dbReference type="EMBL" id="RKE96167.1"/>
    </source>
</evidence>
<sequence>MITRPINALPRIGIIGAGMAGLACACKLSKAGLSPVIFDKGRGIGGRMATKRVDQMQFDHGAQYVTARDGRFAAILEDLQYNGAAANWDDGSNRSRIVGVPGMSGLPRAMSAELDIQQLAQVTAVRAGSGGWTVQIGDQAHHFDKVVITVPAPQLAGLLGQDHPFVTQTADVRFAPCQTLMAVINAPATFASRRDDVGPLSWIAHDGSKPDRPQGHATAWVAQASPSFSEQHLEDDAPAITARMLPLLCDELNVATDAVIYASAHRWRYARVTAPLGQPFLHHAQTLYAGGDWCIGPRVEAAWVSGDAIAQHILQSPF</sequence>
<dbReference type="RefSeq" id="WP_025063118.1">
    <property type="nucleotide sequence ID" value="NZ_RAQK01000001.1"/>
</dbReference>
<accession>A0A420DPU9</accession>
<dbReference type="InterPro" id="IPR002937">
    <property type="entry name" value="Amino_oxidase"/>
</dbReference>
<evidence type="ECO:0000313" key="3">
    <source>
        <dbReference type="Proteomes" id="UP000284407"/>
    </source>
</evidence>
<dbReference type="PRINTS" id="PR00419">
    <property type="entry name" value="ADXRDTASE"/>
</dbReference>
<dbReference type="Proteomes" id="UP000284407">
    <property type="component" value="Unassembled WGS sequence"/>
</dbReference>
<dbReference type="AlphaFoldDB" id="A0A420DPU9"/>
<keyword evidence="3" id="KW-1185">Reference proteome</keyword>
<dbReference type="PANTHER" id="PTHR16128">
    <property type="entry name" value="FAD/NAD(P)-BINDING OXIDOREDUCTASE FAMILY PROTEIN"/>
    <property type="match status" value="1"/>
</dbReference>
<dbReference type="STRING" id="1443111.Z949_2705"/>
<dbReference type="Gene3D" id="3.50.50.60">
    <property type="entry name" value="FAD/NAD(P)-binding domain"/>
    <property type="match status" value="1"/>
</dbReference>
<dbReference type="PANTHER" id="PTHR16128:SF5">
    <property type="entry name" value="FAD_NAD(P)-BINDING OXIDOREDUCTASE FAMILY PROTEIN"/>
    <property type="match status" value="1"/>
</dbReference>
<proteinExistence type="predicted"/>
<dbReference type="InterPro" id="IPR036188">
    <property type="entry name" value="FAD/NAD-bd_sf"/>
</dbReference>
<dbReference type="EMBL" id="RAQK01000001">
    <property type="protein sequence ID" value="RKE96167.1"/>
    <property type="molecule type" value="Genomic_DNA"/>
</dbReference>